<dbReference type="OMA" id="PYRGYAH"/>
<evidence type="ECO:0000313" key="3">
    <source>
        <dbReference type="EMBL" id="KDR19946.1"/>
    </source>
</evidence>
<evidence type="ECO:0008006" key="5">
    <source>
        <dbReference type="Google" id="ProtNLM"/>
    </source>
</evidence>
<dbReference type="InParanoid" id="A0A067RHW5"/>
<dbReference type="PANTHER" id="PTHR21879:SF23">
    <property type="entry name" value="IP06949P"/>
    <property type="match status" value="1"/>
</dbReference>
<keyword evidence="1" id="KW-1133">Transmembrane helix</keyword>
<dbReference type="AlphaFoldDB" id="A0A067RHW5"/>
<evidence type="ECO:0000256" key="1">
    <source>
        <dbReference type="SAM" id="Phobius"/>
    </source>
</evidence>
<dbReference type="PANTHER" id="PTHR21879">
    <property type="entry name" value="FI03362P-RELATED-RELATED"/>
    <property type="match status" value="1"/>
</dbReference>
<protein>
    <recommendedName>
        <fullName evidence="5">Osiris 16</fullName>
    </recommendedName>
</protein>
<dbReference type="FunCoup" id="A0A067RHW5">
    <property type="interactions" value="67"/>
</dbReference>
<keyword evidence="2" id="KW-0732">Signal</keyword>
<dbReference type="GO" id="GO:0016020">
    <property type="term" value="C:membrane"/>
    <property type="evidence" value="ECO:0007669"/>
    <property type="project" value="TreeGrafter"/>
</dbReference>
<dbReference type="EMBL" id="KK852623">
    <property type="protein sequence ID" value="KDR19946.1"/>
    <property type="molecule type" value="Genomic_DNA"/>
</dbReference>
<name>A0A067RHW5_ZOONE</name>
<proteinExistence type="predicted"/>
<feature type="transmembrane region" description="Helical" evidence="1">
    <location>
        <begin position="195"/>
        <end position="213"/>
    </location>
</feature>
<keyword evidence="1" id="KW-0812">Transmembrane</keyword>
<sequence>MSACKAIKQIALLAVSCALVSSYMVESQNQWTKSVSGDGNNIADDLSETIENLSGSVNIYRGVAGSLSESWNSCPDDEELSRNSSITCHGVKIVRRVMAQLLDSPRNFQLTDGVQLVRIATSDSGEVSSEPTFRSLQKDNGSLLSRAKKFLSNHELRIRLPDLLPSSGEWSRILEQLGADKEGSSARKKDKGGNGGLLALGLMMKGMLTALGLGGLGLLAMKALMVSAMALLLSAVIGIKKLASKDDDHGSGHVVQVVPMHSGGEHGHYRKKRSSTDGDVDDPAWLAYRGYKHLFMQP</sequence>
<dbReference type="Pfam" id="PF07898">
    <property type="entry name" value="DUF1676"/>
    <property type="match status" value="1"/>
</dbReference>
<keyword evidence="4" id="KW-1185">Reference proteome</keyword>
<evidence type="ECO:0000313" key="4">
    <source>
        <dbReference type="Proteomes" id="UP000027135"/>
    </source>
</evidence>
<organism evidence="3 4">
    <name type="scientific">Zootermopsis nevadensis</name>
    <name type="common">Dampwood termite</name>
    <dbReference type="NCBI Taxonomy" id="136037"/>
    <lineage>
        <taxon>Eukaryota</taxon>
        <taxon>Metazoa</taxon>
        <taxon>Ecdysozoa</taxon>
        <taxon>Arthropoda</taxon>
        <taxon>Hexapoda</taxon>
        <taxon>Insecta</taxon>
        <taxon>Pterygota</taxon>
        <taxon>Neoptera</taxon>
        <taxon>Polyneoptera</taxon>
        <taxon>Dictyoptera</taxon>
        <taxon>Blattodea</taxon>
        <taxon>Blattoidea</taxon>
        <taxon>Termitoidae</taxon>
        <taxon>Termopsidae</taxon>
        <taxon>Zootermopsis</taxon>
    </lineage>
</organism>
<accession>A0A067RHW5</accession>
<evidence type="ECO:0000256" key="2">
    <source>
        <dbReference type="SAM" id="SignalP"/>
    </source>
</evidence>
<dbReference type="Proteomes" id="UP000027135">
    <property type="component" value="Unassembled WGS sequence"/>
</dbReference>
<reference evidence="3 4" key="1">
    <citation type="journal article" date="2014" name="Nat. Commun.">
        <title>Molecular traces of alternative social organization in a termite genome.</title>
        <authorList>
            <person name="Terrapon N."/>
            <person name="Li C."/>
            <person name="Robertson H.M."/>
            <person name="Ji L."/>
            <person name="Meng X."/>
            <person name="Booth W."/>
            <person name="Chen Z."/>
            <person name="Childers C.P."/>
            <person name="Glastad K.M."/>
            <person name="Gokhale K."/>
            <person name="Gowin J."/>
            <person name="Gronenberg W."/>
            <person name="Hermansen R.A."/>
            <person name="Hu H."/>
            <person name="Hunt B.G."/>
            <person name="Huylmans A.K."/>
            <person name="Khalil S.M."/>
            <person name="Mitchell R.D."/>
            <person name="Munoz-Torres M.C."/>
            <person name="Mustard J.A."/>
            <person name="Pan H."/>
            <person name="Reese J.T."/>
            <person name="Scharf M.E."/>
            <person name="Sun F."/>
            <person name="Vogel H."/>
            <person name="Xiao J."/>
            <person name="Yang W."/>
            <person name="Yang Z."/>
            <person name="Yang Z."/>
            <person name="Zhou J."/>
            <person name="Zhu J."/>
            <person name="Brent C.S."/>
            <person name="Elsik C.G."/>
            <person name="Goodisman M.A."/>
            <person name="Liberles D.A."/>
            <person name="Roe R.M."/>
            <person name="Vargo E.L."/>
            <person name="Vilcinskas A."/>
            <person name="Wang J."/>
            <person name="Bornberg-Bauer E."/>
            <person name="Korb J."/>
            <person name="Zhang G."/>
            <person name="Liebig J."/>
        </authorList>
    </citation>
    <scope>NUCLEOTIDE SEQUENCE [LARGE SCALE GENOMIC DNA]</scope>
    <source>
        <tissue evidence="3">Whole organism</tissue>
    </source>
</reference>
<feature type="signal peptide" evidence="2">
    <location>
        <begin position="1"/>
        <end position="22"/>
    </location>
</feature>
<feature type="chain" id="PRO_5001645174" description="Osiris 16" evidence="2">
    <location>
        <begin position="23"/>
        <end position="298"/>
    </location>
</feature>
<gene>
    <name evidence="3" type="ORF">L798_05224</name>
</gene>
<dbReference type="eggNOG" id="ENOG502S5ZF">
    <property type="taxonomic scope" value="Eukaryota"/>
</dbReference>
<dbReference type="OrthoDB" id="8190250at2759"/>
<dbReference type="InterPro" id="IPR012464">
    <property type="entry name" value="DUF1676"/>
</dbReference>
<keyword evidence="1" id="KW-0472">Membrane</keyword>